<evidence type="ECO:0000259" key="11">
    <source>
        <dbReference type="PROSITE" id="PS50850"/>
    </source>
</evidence>
<keyword evidence="8 10" id="KW-0472">Membrane</keyword>
<evidence type="ECO:0000256" key="4">
    <source>
        <dbReference type="ARBA" id="ARBA00022475"/>
    </source>
</evidence>
<comment type="caution">
    <text evidence="12">The sequence shown here is derived from an EMBL/GenBank/DDBJ whole genome shotgun (WGS) entry which is preliminary data.</text>
</comment>
<keyword evidence="6 10" id="KW-0812">Transmembrane</keyword>
<feature type="transmembrane region" description="Helical" evidence="10">
    <location>
        <begin position="401"/>
        <end position="425"/>
    </location>
</feature>
<feature type="transmembrane region" description="Helical" evidence="10">
    <location>
        <begin position="366"/>
        <end position="389"/>
    </location>
</feature>
<evidence type="ECO:0000313" key="13">
    <source>
        <dbReference type="Proteomes" id="UP001501005"/>
    </source>
</evidence>
<dbReference type="Gene3D" id="1.20.1250.20">
    <property type="entry name" value="MFS general substrate transporter like domains"/>
    <property type="match status" value="2"/>
</dbReference>
<feature type="transmembrane region" description="Helical" evidence="10">
    <location>
        <begin position="431"/>
        <end position="449"/>
    </location>
</feature>
<feature type="transmembrane region" description="Helical" evidence="10">
    <location>
        <begin position="314"/>
        <end position="335"/>
    </location>
</feature>
<feature type="transmembrane region" description="Helical" evidence="10">
    <location>
        <begin position="89"/>
        <end position="108"/>
    </location>
</feature>
<feature type="compositionally biased region" description="Low complexity" evidence="9">
    <location>
        <begin position="215"/>
        <end position="258"/>
    </location>
</feature>
<evidence type="ECO:0000313" key="12">
    <source>
        <dbReference type="EMBL" id="GAA0906733.1"/>
    </source>
</evidence>
<evidence type="ECO:0000256" key="5">
    <source>
        <dbReference type="ARBA" id="ARBA00022597"/>
    </source>
</evidence>
<dbReference type="RefSeq" id="WP_344047561.1">
    <property type="nucleotide sequence ID" value="NZ_BAAAHG010000006.1"/>
</dbReference>
<dbReference type="SUPFAM" id="SSF103473">
    <property type="entry name" value="MFS general substrate transporter"/>
    <property type="match status" value="1"/>
</dbReference>
<feature type="transmembrane region" description="Helical" evidence="10">
    <location>
        <begin position="156"/>
        <end position="174"/>
    </location>
</feature>
<dbReference type="PROSITE" id="PS50850">
    <property type="entry name" value="MFS"/>
    <property type="match status" value="1"/>
</dbReference>
<name>A0ABP3YYD6_9ACTN</name>
<organism evidence="12 13">
    <name type="scientific">Streptomyces thermoalcalitolerans</name>
    <dbReference type="NCBI Taxonomy" id="65605"/>
    <lineage>
        <taxon>Bacteria</taxon>
        <taxon>Bacillati</taxon>
        <taxon>Actinomycetota</taxon>
        <taxon>Actinomycetes</taxon>
        <taxon>Kitasatosporales</taxon>
        <taxon>Streptomycetaceae</taxon>
        <taxon>Streptomyces</taxon>
    </lineage>
</organism>
<dbReference type="Pfam" id="PF07690">
    <property type="entry name" value="MFS_1"/>
    <property type="match status" value="2"/>
</dbReference>
<dbReference type="CDD" id="cd17471">
    <property type="entry name" value="MFS_Set"/>
    <property type="match status" value="1"/>
</dbReference>
<keyword evidence="5" id="KW-0762">Sugar transport</keyword>
<evidence type="ECO:0000256" key="10">
    <source>
        <dbReference type="SAM" id="Phobius"/>
    </source>
</evidence>
<dbReference type="PANTHER" id="PTHR23535:SF2">
    <property type="entry name" value="SUGAR EFFLUX TRANSPORTER A-RELATED"/>
    <property type="match status" value="1"/>
</dbReference>
<keyword evidence="7 10" id="KW-1133">Transmembrane helix</keyword>
<feature type="domain" description="Major facilitator superfamily (MFS) profile" evidence="11">
    <location>
        <begin position="277"/>
        <end position="478"/>
    </location>
</feature>
<feature type="transmembrane region" description="Helical" evidence="10">
    <location>
        <begin position="277"/>
        <end position="294"/>
    </location>
</feature>
<gene>
    <name evidence="12" type="ORF">GCM10009549_12030</name>
</gene>
<feature type="transmembrane region" description="Helical" evidence="10">
    <location>
        <begin position="114"/>
        <end position="135"/>
    </location>
</feature>
<evidence type="ECO:0000256" key="2">
    <source>
        <dbReference type="ARBA" id="ARBA00006523"/>
    </source>
</evidence>
<dbReference type="EMBL" id="BAAAHG010000006">
    <property type="protein sequence ID" value="GAA0906733.1"/>
    <property type="molecule type" value="Genomic_DNA"/>
</dbReference>
<dbReference type="PANTHER" id="PTHR23535">
    <property type="entry name" value="SUGAR EFFLUX TRANSPORTER A-RELATED"/>
    <property type="match status" value="1"/>
</dbReference>
<accession>A0ABP3YYD6</accession>
<dbReference type="InterPro" id="IPR020846">
    <property type="entry name" value="MFS_dom"/>
</dbReference>
<dbReference type="InterPro" id="IPR036259">
    <property type="entry name" value="MFS_trans_sf"/>
</dbReference>
<evidence type="ECO:0000256" key="1">
    <source>
        <dbReference type="ARBA" id="ARBA00004651"/>
    </source>
</evidence>
<feature type="transmembrane region" description="Helical" evidence="10">
    <location>
        <begin position="180"/>
        <end position="200"/>
    </location>
</feature>
<feature type="transmembrane region" description="Helical" evidence="10">
    <location>
        <begin position="21"/>
        <end position="41"/>
    </location>
</feature>
<evidence type="ECO:0000256" key="7">
    <source>
        <dbReference type="ARBA" id="ARBA00022989"/>
    </source>
</evidence>
<sequence>MNARGTSGNRTGGRWRLLLDPAVLNLMAATAAVGLAGAFVVPTTSLFLREAVTATPLMVGLFFAARSIAEIGTDVVVGAVSDRLRSRRAILVLTALFNAAGALCYTLLRDYYLLLLAGMVCFGLGGACFGQLFAYTRELADARGVDAPFFNGFLRSVTSLAWVVGPPLAFWVIADWSFTALYATTAALSLLAAALCGWGLPDPLKPGARKPGPRGSAAVGAGSAGATADEPADEPAAGSASSEPSAGSDRAASAAPEPADGPPPGLLGMFRGLGPRTVLVLGAVVLLLGANSMYQIDLPLHITEELGMSPRFAGLLLGVSAALEVPLMVLVGVWADRVGKQRMMVAATVCATVFFGLLPLTDSRLLLLALQLLNAAWVAVALNIPVVVLQDSLPGRFGTASALYSSAFKAGMFLGGLAVGTVATWTGYRQVFWVCAGLTAVAGVLALLLRAVPRPPSPAPVPVPAPHPLTDPREGSNP</sequence>
<feature type="region of interest" description="Disordered" evidence="9">
    <location>
        <begin position="207"/>
        <end position="261"/>
    </location>
</feature>
<dbReference type="InterPro" id="IPR011701">
    <property type="entry name" value="MFS"/>
</dbReference>
<evidence type="ECO:0000256" key="3">
    <source>
        <dbReference type="ARBA" id="ARBA00022448"/>
    </source>
</evidence>
<evidence type="ECO:0000256" key="9">
    <source>
        <dbReference type="SAM" id="MobiDB-lite"/>
    </source>
</evidence>
<evidence type="ECO:0000256" key="6">
    <source>
        <dbReference type="ARBA" id="ARBA00022692"/>
    </source>
</evidence>
<protein>
    <recommendedName>
        <fullName evidence="11">Major facilitator superfamily (MFS) profile domain-containing protein</fullName>
    </recommendedName>
</protein>
<reference evidence="13" key="1">
    <citation type="journal article" date="2019" name="Int. J. Syst. Evol. Microbiol.">
        <title>The Global Catalogue of Microorganisms (GCM) 10K type strain sequencing project: providing services to taxonomists for standard genome sequencing and annotation.</title>
        <authorList>
            <consortium name="The Broad Institute Genomics Platform"/>
            <consortium name="The Broad Institute Genome Sequencing Center for Infectious Disease"/>
            <person name="Wu L."/>
            <person name="Ma J."/>
        </authorList>
    </citation>
    <scope>NUCLEOTIDE SEQUENCE [LARGE SCALE GENOMIC DNA]</scope>
    <source>
        <strain evidence="13">JCM 10673</strain>
    </source>
</reference>
<feature type="region of interest" description="Disordered" evidence="9">
    <location>
        <begin position="457"/>
        <end position="478"/>
    </location>
</feature>
<feature type="compositionally biased region" description="Pro residues" evidence="9">
    <location>
        <begin position="457"/>
        <end position="469"/>
    </location>
</feature>
<comment type="subcellular location">
    <subcellularLocation>
        <location evidence="1">Cell membrane</location>
        <topology evidence="1">Multi-pass membrane protein</topology>
    </subcellularLocation>
</comment>
<keyword evidence="13" id="KW-1185">Reference proteome</keyword>
<keyword evidence="3" id="KW-0813">Transport</keyword>
<comment type="similarity">
    <text evidence="2">Belongs to the major facilitator superfamily. Set transporter family.</text>
</comment>
<keyword evidence="4" id="KW-1003">Cell membrane</keyword>
<proteinExistence type="inferred from homology"/>
<dbReference type="Proteomes" id="UP001501005">
    <property type="component" value="Unassembled WGS sequence"/>
</dbReference>
<evidence type="ECO:0000256" key="8">
    <source>
        <dbReference type="ARBA" id="ARBA00023136"/>
    </source>
</evidence>